<feature type="compositionally biased region" description="Polar residues" evidence="1">
    <location>
        <begin position="205"/>
        <end position="220"/>
    </location>
</feature>
<feature type="compositionally biased region" description="Acidic residues" evidence="1">
    <location>
        <begin position="30"/>
        <end position="45"/>
    </location>
</feature>
<feature type="region of interest" description="Disordered" evidence="1">
    <location>
        <begin position="150"/>
        <end position="171"/>
    </location>
</feature>
<feature type="compositionally biased region" description="Polar residues" evidence="1">
    <location>
        <begin position="262"/>
        <end position="273"/>
    </location>
</feature>
<gene>
    <name evidence="2" type="ORF">F7725_014917</name>
</gene>
<feature type="compositionally biased region" description="Low complexity" evidence="1">
    <location>
        <begin position="46"/>
        <end position="56"/>
    </location>
</feature>
<comment type="caution">
    <text evidence="2">The sequence shown here is derived from an EMBL/GenBank/DDBJ whole genome shotgun (WGS) entry which is preliminary data.</text>
</comment>
<dbReference type="Proteomes" id="UP000518266">
    <property type="component" value="Unassembled WGS sequence"/>
</dbReference>
<dbReference type="AlphaFoldDB" id="A0A7J5YGA2"/>
<feature type="region of interest" description="Disordered" evidence="1">
    <location>
        <begin position="204"/>
        <end position="239"/>
    </location>
</feature>
<feature type="region of interest" description="Disordered" evidence="1">
    <location>
        <begin position="262"/>
        <end position="292"/>
    </location>
</feature>
<accession>A0A7J5YGA2</accession>
<evidence type="ECO:0000256" key="1">
    <source>
        <dbReference type="SAM" id="MobiDB-lite"/>
    </source>
</evidence>
<dbReference type="EMBL" id="JAAKFY010000012">
    <property type="protein sequence ID" value="KAF3848420.1"/>
    <property type="molecule type" value="Genomic_DNA"/>
</dbReference>
<reference evidence="2 3" key="1">
    <citation type="submission" date="2020-03" db="EMBL/GenBank/DDBJ databases">
        <title>Dissostichus mawsoni Genome sequencing and assembly.</title>
        <authorList>
            <person name="Park H."/>
        </authorList>
    </citation>
    <scope>NUCLEOTIDE SEQUENCE [LARGE SCALE GENOMIC DNA]</scope>
    <source>
        <strain evidence="2">DM0001</strain>
        <tissue evidence="2">Muscle</tissue>
    </source>
</reference>
<protein>
    <submittedName>
        <fullName evidence="2">Uncharacterized protein</fullName>
    </submittedName>
</protein>
<proteinExistence type="predicted"/>
<evidence type="ECO:0000313" key="3">
    <source>
        <dbReference type="Proteomes" id="UP000518266"/>
    </source>
</evidence>
<organism evidence="2 3">
    <name type="scientific">Dissostichus mawsoni</name>
    <name type="common">Antarctic cod</name>
    <dbReference type="NCBI Taxonomy" id="36200"/>
    <lineage>
        <taxon>Eukaryota</taxon>
        <taxon>Metazoa</taxon>
        <taxon>Chordata</taxon>
        <taxon>Craniata</taxon>
        <taxon>Vertebrata</taxon>
        <taxon>Euteleostomi</taxon>
        <taxon>Actinopterygii</taxon>
        <taxon>Neopterygii</taxon>
        <taxon>Teleostei</taxon>
        <taxon>Neoteleostei</taxon>
        <taxon>Acanthomorphata</taxon>
        <taxon>Eupercaria</taxon>
        <taxon>Perciformes</taxon>
        <taxon>Notothenioidei</taxon>
        <taxon>Nototheniidae</taxon>
        <taxon>Dissostichus</taxon>
    </lineage>
</organism>
<keyword evidence="3" id="KW-1185">Reference proteome</keyword>
<feature type="region of interest" description="Disordered" evidence="1">
    <location>
        <begin position="1"/>
        <end position="107"/>
    </location>
</feature>
<name>A0A7J5YGA2_DISMA</name>
<evidence type="ECO:0000313" key="2">
    <source>
        <dbReference type="EMBL" id="KAF3848420.1"/>
    </source>
</evidence>
<sequence>MNRSDAGSLTLCCHVSPGHQGRRPSRQEDIELDYDDLDIPAEEEGAPGAEPLLAGLRTGPGAGPSSAPVADIGGEEDDERERDQREWGEGENSARVGRGRRTQSEWGEGGELALELVAMVVVLVDVMCSHPCRRSTSILAAGHRLHSWSSAAEQSRGAQQQQDPPHHQQREPEWFVAEPCEATKSIEMDVNSTAMMIKGSMKVRMTSSPTSEASTSQPTRVSAPAPGSPELKQPHRHHTTTWKLQAWSLVTRKKTIILGDSNTGVSSSRTTSWGARGGSLSHSRTVHLGTIH</sequence>